<dbReference type="AlphaFoldDB" id="A0A843VGJ4"/>
<protein>
    <recommendedName>
        <fullName evidence="11">Mur ligase central domain-containing protein</fullName>
    </recommendedName>
</protein>
<feature type="domain" description="Mur ligase C-terminal" evidence="7">
    <location>
        <begin position="346"/>
        <end position="466"/>
    </location>
</feature>
<comment type="subcellular location">
    <subcellularLocation>
        <location evidence="1">Cytoplasm</location>
    </subcellularLocation>
</comment>
<keyword evidence="3" id="KW-0963">Cytoplasm</keyword>
<organism evidence="9 10">
    <name type="scientific">Colocasia esculenta</name>
    <name type="common">Wild taro</name>
    <name type="synonym">Arum esculentum</name>
    <dbReference type="NCBI Taxonomy" id="4460"/>
    <lineage>
        <taxon>Eukaryota</taxon>
        <taxon>Viridiplantae</taxon>
        <taxon>Streptophyta</taxon>
        <taxon>Embryophyta</taxon>
        <taxon>Tracheophyta</taxon>
        <taxon>Spermatophyta</taxon>
        <taxon>Magnoliopsida</taxon>
        <taxon>Liliopsida</taxon>
        <taxon>Araceae</taxon>
        <taxon>Aroideae</taxon>
        <taxon>Colocasieae</taxon>
        <taxon>Colocasia</taxon>
    </lineage>
</organism>
<dbReference type="GO" id="GO:0008764">
    <property type="term" value="F:UDP-N-acetylmuramoylalanine-D-glutamate ligase activity"/>
    <property type="evidence" value="ECO:0007669"/>
    <property type="project" value="UniProtKB-EC"/>
</dbReference>
<dbReference type="PANTHER" id="PTHR43692">
    <property type="entry name" value="UDP-N-ACETYLMURAMOYLALANINE--D-GLUTAMATE LIGASE"/>
    <property type="match status" value="1"/>
</dbReference>
<dbReference type="UniPathway" id="UPA00219"/>
<dbReference type="Pfam" id="PF02875">
    <property type="entry name" value="Mur_ligase_C"/>
    <property type="match status" value="1"/>
</dbReference>
<dbReference type="NCBIfam" id="TIGR01087">
    <property type="entry name" value="murD"/>
    <property type="match status" value="1"/>
</dbReference>
<proteinExistence type="inferred from homology"/>
<dbReference type="Gene3D" id="3.40.50.720">
    <property type="entry name" value="NAD(P)-binding Rossmann-like Domain"/>
    <property type="match status" value="1"/>
</dbReference>
<dbReference type="Pfam" id="PF21799">
    <property type="entry name" value="MurD-like_N"/>
    <property type="match status" value="1"/>
</dbReference>
<dbReference type="GO" id="GO:0005524">
    <property type="term" value="F:ATP binding"/>
    <property type="evidence" value="ECO:0007669"/>
    <property type="project" value="UniProtKB-KW"/>
</dbReference>
<evidence type="ECO:0000256" key="2">
    <source>
        <dbReference type="ARBA" id="ARBA00004752"/>
    </source>
</evidence>
<evidence type="ECO:0000256" key="6">
    <source>
        <dbReference type="ARBA" id="ARBA00022840"/>
    </source>
</evidence>
<keyword evidence="4" id="KW-0436">Ligase</keyword>
<evidence type="ECO:0000256" key="1">
    <source>
        <dbReference type="ARBA" id="ARBA00004496"/>
    </source>
</evidence>
<dbReference type="InterPro" id="IPR004101">
    <property type="entry name" value="Mur_ligase_C"/>
</dbReference>
<accession>A0A843VGJ4</accession>
<dbReference type="Proteomes" id="UP000652761">
    <property type="component" value="Unassembled WGS sequence"/>
</dbReference>
<keyword evidence="6" id="KW-0067">ATP-binding</keyword>
<dbReference type="InterPro" id="IPR036615">
    <property type="entry name" value="Mur_ligase_C_dom_sf"/>
</dbReference>
<gene>
    <name evidence="9" type="ORF">Taro_026245</name>
</gene>
<evidence type="ECO:0000313" key="9">
    <source>
        <dbReference type="EMBL" id="MQL93587.1"/>
    </source>
</evidence>
<sequence length="504" mass="54821">MATSCRLLQQRVKPCRCGNKEQDLKGQTVVVVGLGKSGRSAARLALARGAAVLAVDGNEKMVPLEHDPLFADHANVQTILGYNEDTLPAADRVVVSPGVPIERYSLSALLRSGRQVMSELEFAAETLPAEVKVLAVSGTNGKSTVTTFAWQMLHHLGIEAFAGGNLGVPLSEAALEYFKSSSAHEVFQVAVVEVSSSQMEIPNRHFCPSVSVVLNLTPDHLERHKTMQNYAEMKCRLFSNMRHDRLAVLPTGNEYLEKAFCNYASKCNVARIGSFPGIKVDMDARVADFHFPNKYCAQLQLKDLKAIGEHNYQNAAVSAFAVIGLDVGINTDLMDGIVGRLTLLHHRVQVVCRDTNGVTWVDDSKATNVEATYTALMGLKEHKLIVLLGGLAKVVSPEISSGFEQLVEPLKHHRAVVTFGYSGGPIHETLCHGGLTIPCVRATNLEDAVNHARCIAQHGDTVILSPGCASFDEFRNFEHRGMVFQELALSMQKGNAQPFMGGRP</sequence>
<name>A0A843VGJ4_COLES</name>
<dbReference type="Gene3D" id="3.40.1190.10">
    <property type="entry name" value="Mur-like, catalytic domain"/>
    <property type="match status" value="1"/>
</dbReference>
<dbReference type="GO" id="GO:0051301">
    <property type="term" value="P:cell division"/>
    <property type="evidence" value="ECO:0007669"/>
    <property type="project" value="InterPro"/>
</dbReference>
<dbReference type="GO" id="GO:0005737">
    <property type="term" value="C:cytoplasm"/>
    <property type="evidence" value="ECO:0007669"/>
    <property type="project" value="UniProtKB-SubCell"/>
</dbReference>
<keyword evidence="5" id="KW-0547">Nucleotide-binding</keyword>
<dbReference type="HAMAP" id="MF_00639">
    <property type="entry name" value="MurD"/>
    <property type="match status" value="1"/>
</dbReference>
<dbReference type="SUPFAM" id="SSF51984">
    <property type="entry name" value="MurCD N-terminal domain"/>
    <property type="match status" value="1"/>
</dbReference>
<feature type="domain" description="Mur ligase central" evidence="8">
    <location>
        <begin position="136"/>
        <end position="321"/>
    </location>
</feature>
<dbReference type="InterPro" id="IPR013221">
    <property type="entry name" value="Mur_ligase_cen"/>
</dbReference>
<dbReference type="SUPFAM" id="SSF53623">
    <property type="entry name" value="MurD-like peptide ligases, catalytic domain"/>
    <property type="match status" value="1"/>
</dbReference>
<dbReference type="Gene3D" id="3.90.190.20">
    <property type="entry name" value="Mur ligase, C-terminal domain"/>
    <property type="match status" value="1"/>
</dbReference>
<comment type="caution">
    <text evidence="9">The sequence shown here is derived from an EMBL/GenBank/DDBJ whole genome shotgun (WGS) entry which is preliminary data.</text>
</comment>
<dbReference type="PANTHER" id="PTHR43692:SF1">
    <property type="entry name" value="UDP-N-ACETYLMURAMOYLALANINE--D-GLUTAMATE LIGASE"/>
    <property type="match status" value="1"/>
</dbReference>
<evidence type="ECO:0000259" key="7">
    <source>
        <dbReference type="Pfam" id="PF02875"/>
    </source>
</evidence>
<dbReference type="EMBL" id="NMUH01001578">
    <property type="protein sequence ID" value="MQL93587.1"/>
    <property type="molecule type" value="Genomic_DNA"/>
</dbReference>
<dbReference type="Pfam" id="PF08245">
    <property type="entry name" value="Mur_ligase_M"/>
    <property type="match status" value="1"/>
</dbReference>
<evidence type="ECO:0000256" key="3">
    <source>
        <dbReference type="ARBA" id="ARBA00022490"/>
    </source>
</evidence>
<reference evidence="9" key="1">
    <citation type="submission" date="2017-07" db="EMBL/GenBank/DDBJ databases">
        <title>Taro Niue Genome Assembly and Annotation.</title>
        <authorList>
            <person name="Atibalentja N."/>
            <person name="Keating K."/>
            <person name="Fields C.J."/>
        </authorList>
    </citation>
    <scope>NUCLEOTIDE SEQUENCE</scope>
    <source>
        <strain evidence="9">Niue_2</strain>
        <tissue evidence="9">Leaf</tissue>
    </source>
</reference>
<comment type="pathway">
    <text evidence="2">Cell wall biogenesis; peptidoglycan biosynthesis.</text>
</comment>
<dbReference type="InterPro" id="IPR005762">
    <property type="entry name" value="MurD"/>
</dbReference>
<evidence type="ECO:0000313" key="10">
    <source>
        <dbReference type="Proteomes" id="UP000652761"/>
    </source>
</evidence>
<keyword evidence="10" id="KW-1185">Reference proteome</keyword>
<evidence type="ECO:0000256" key="4">
    <source>
        <dbReference type="ARBA" id="ARBA00022598"/>
    </source>
</evidence>
<evidence type="ECO:0000256" key="5">
    <source>
        <dbReference type="ARBA" id="ARBA00022741"/>
    </source>
</evidence>
<dbReference type="OrthoDB" id="2017201at2759"/>
<dbReference type="InterPro" id="IPR036565">
    <property type="entry name" value="Mur-like_cat_sf"/>
</dbReference>
<evidence type="ECO:0000259" key="8">
    <source>
        <dbReference type="Pfam" id="PF08245"/>
    </source>
</evidence>
<dbReference type="SUPFAM" id="SSF53244">
    <property type="entry name" value="MurD-like peptide ligases, peptide-binding domain"/>
    <property type="match status" value="1"/>
</dbReference>
<evidence type="ECO:0008006" key="11">
    <source>
        <dbReference type="Google" id="ProtNLM"/>
    </source>
</evidence>
<dbReference type="GO" id="GO:0008360">
    <property type="term" value="P:regulation of cell shape"/>
    <property type="evidence" value="ECO:0007669"/>
    <property type="project" value="InterPro"/>
</dbReference>